<dbReference type="EMBL" id="PGFZ01000005">
    <property type="protein sequence ID" value="POZ51727.1"/>
    <property type="molecule type" value="Genomic_DNA"/>
</dbReference>
<keyword evidence="1" id="KW-1133">Transmembrane helix</keyword>
<sequence>MKHLNPLFFATARQNEHKKTLNPLILIKGISVLLVFIGFAARAENLPKPLFKLTQGQGTEVCEAYLQRLNATEFLNNDPTQGRVSEPLLKGFADLKPVPLTAEEIQRVQYKTLSFERFQDQYLFEKFSKKWDEAWGRQSSLFGHGLIEFPSNTLEAINKDIVANQKTPFVRYQVQLDMDNDGIAGDVVIKNNRGVYIVDYLLQHIDEERMKRIFADQDALDWPTMYQFPSLAFPITVFGYNNKYYFDGFFNNLDFQQRGSLGIAHYLQRPYLLGVFIHERQQTHRICEYEWVNTAQIIYRK</sequence>
<evidence type="ECO:0000256" key="1">
    <source>
        <dbReference type="SAM" id="Phobius"/>
    </source>
</evidence>
<comment type="caution">
    <text evidence="2">The sequence shown here is derived from an EMBL/GenBank/DDBJ whole genome shotgun (WGS) entry which is preliminary data.</text>
</comment>
<proteinExistence type="predicted"/>
<gene>
    <name evidence="2" type="ORF">AADEFJLK_02600</name>
</gene>
<organism evidence="2 3">
    <name type="scientific">Methylovulum psychrotolerans</name>
    <dbReference type="NCBI Taxonomy" id="1704499"/>
    <lineage>
        <taxon>Bacteria</taxon>
        <taxon>Pseudomonadati</taxon>
        <taxon>Pseudomonadota</taxon>
        <taxon>Gammaproteobacteria</taxon>
        <taxon>Methylococcales</taxon>
        <taxon>Methylococcaceae</taxon>
        <taxon>Methylovulum</taxon>
    </lineage>
</organism>
<keyword evidence="1" id="KW-0472">Membrane</keyword>
<protein>
    <submittedName>
        <fullName evidence="2">Uncharacterized protein</fullName>
    </submittedName>
</protein>
<evidence type="ECO:0000313" key="2">
    <source>
        <dbReference type="EMBL" id="POZ51727.1"/>
    </source>
</evidence>
<evidence type="ECO:0000313" key="3">
    <source>
        <dbReference type="Proteomes" id="UP000237423"/>
    </source>
</evidence>
<accession>A0A2S5CLT9</accession>
<dbReference type="AlphaFoldDB" id="A0A2S5CLT9"/>
<feature type="transmembrane region" description="Helical" evidence="1">
    <location>
        <begin position="21"/>
        <end position="41"/>
    </location>
</feature>
<keyword evidence="1" id="KW-0812">Transmembrane</keyword>
<dbReference type="RefSeq" id="WP_103974580.1">
    <property type="nucleotide sequence ID" value="NZ_PGFZ01000005.1"/>
</dbReference>
<reference evidence="2 3" key="1">
    <citation type="submission" date="2017-11" db="EMBL/GenBank/DDBJ databases">
        <title>Draft Genome Sequence of Methylobacter psychrotolerans Sph1T, an Obligate Methanotroph from Low-Temperature Environments.</title>
        <authorList>
            <person name="Oshkin I.Y."/>
            <person name="Miroshnikov K."/>
            <person name="Belova S.E."/>
            <person name="Korzhenkov A."/>
            <person name="Toshchakov S.V."/>
            <person name="Dedysh S.N."/>
        </authorList>
    </citation>
    <scope>NUCLEOTIDE SEQUENCE [LARGE SCALE GENOMIC DNA]</scope>
    <source>
        <strain evidence="2 3">Sph1</strain>
    </source>
</reference>
<dbReference type="Proteomes" id="UP000237423">
    <property type="component" value="Unassembled WGS sequence"/>
</dbReference>
<name>A0A2S5CLT9_9GAMM</name>